<comment type="caution">
    <text evidence="2">The sequence shown here is derived from an EMBL/GenBank/DDBJ whole genome shotgun (WGS) entry which is preliminary data.</text>
</comment>
<feature type="transmembrane region" description="Helical" evidence="1">
    <location>
        <begin position="42"/>
        <end position="59"/>
    </location>
</feature>
<proteinExistence type="predicted"/>
<organism evidence="2 3">
    <name type="scientific">Paenibacillus oryzae</name>
    <dbReference type="NCBI Taxonomy" id="1844972"/>
    <lineage>
        <taxon>Bacteria</taxon>
        <taxon>Bacillati</taxon>
        <taxon>Bacillota</taxon>
        <taxon>Bacilli</taxon>
        <taxon>Bacillales</taxon>
        <taxon>Paenibacillaceae</taxon>
        <taxon>Paenibacillus</taxon>
    </lineage>
</organism>
<gene>
    <name evidence="2" type="ORF">A7K91_20525</name>
</gene>
<feature type="transmembrane region" description="Helical" evidence="1">
    <location>
        <begin position="231"/>
        <end position="248"/>
    </location>
</feature>
<dbReference type="Pfam" id="PF05675">
    <property type="entry name" value="DUF817"/>
    <property type="match status" value="1"/>
</dbReference>
<feature type="transmembrane region" description="Helical" evidence="1">
    <location>
        <begin position="191"/>
        <end position="211"/>
    </location>
</feature>
<keyword evidence="1" id="KW-0472">Membrane</keyword>
<feature type="transmembrane region" description="Helical" evidence="1">
    <location>
        <begin position="160"/>
        <end position="179"/>
    </location>
</feature>
<feature type="transmembrane region" description="Helical" evidence="1">
    <location>
        <begin position="71"/>
        <end position="88"/>
    </location>
</feature>
<keyword evidence="1" id="KW-1133">Transmembrane helix</keyword>
<keyword evidence="3" id="KW-1185">Reference proteome</keyword>
<protein>
    <recommendedName>
        <fullName evidence="4">DUF817 domain-containing protein</fullName>
    </recommendedName>
</protein>
<evidence type="ECO:0000313" key="3">
    <source>
        <dbReference type="Proteomes" id="UP000092024"/>
    </source>
</evidence>
<feature type="transmembrane region" description="Helical" evidence="1">
    <location>
        <begin position="12"/>
        <end position="36"/>
    </location>
</feature>
<sequence length="261" mass="30029">MQLKAVVQLLHFGYHQAMSCIFPVAIFGTLALTSVIEIPYVPRYDVILLILLGVQYLMYRSGLETLDEIKVICVFHLIGLALELYKVWMGSWSYPNSGYTKLLGVPLYSGFMYASVASFMCQIWRRLRMDMTGWPGLVPSALLGGAIYFNFFTHHFIPDFRWWLTALVFIVFRKTIIIYRVREATYRMPLALAFVIVGFFIWTAENIATFLGAWKYPDQHDAWRLVSFSKISSWFLLVIISVIIVAQLKHVKAGRAASKEE</sequence>
<feature type="transmembrane region" description="Helical" evidence="1">
    <location>
        <begin position="108"/>
        <end position="124"/>
    </location>
</feature>
<reference evidence="2 3" key="1">
    <citation type="submission" date="2016-05" db="EMBL/GenBank/DDBJ databases">
        <title>Paenibacillus oryzae. sp. nov., isolated from the rice root.</title>
        <authorList>
            <person name="Zhang J."/>
            <person name="Zhang X."/>
        </authorList>
    </citation>
    <scope>NUCLEOTIDE SEQUENCE [LARGE SCALE GENOMIC DNA]</scope>
    <source>
        <strain evidence="2 3">1DrF-4</strain>
    </source>
</reference>
<keyword evidence="1" id="KW-0812">Transmembrane</keyword>
<dbReference type="InterPro" id="IPR008535">
    <property type="entry name" value="DUF817"/>
</dbReference>
<dbReference type="PIRSF" id="PIRSF009141">
    <property type="entry name" value="UCP009141"/>
    <property type="match status" value="1"/>
</dbReference>
<dbReference type="AlphaFoldDB" id="A0A1A5YEU1"/>
<evidence type="ECO:0000256" key="1">
    <source>
        <dbReference type="SAM" id="Phobius"/>
    </source>
</evidence>
<dbReference type="STRING" id="1844972.A7K91_20525"/>
<dbReference type="EMBL" id="LYPA01000067">
    <property type="protein sequence ID" value="OBR64087.1"/>
    <property type="molecule type" value="Genomic_DNA"/>
</dbReference>
<dbReference type="Proteomes" id="UP000092024">
    <property type="component" value="Unassembled WGS sequence"/>
</dbReference>
<evidence type="ECO:0008006" key="4">
    <source>
        <dbReference type="Google" id="ProtNLM"/>
    </source>
</evidence>
<accession>A0A1A5YEU1</accession>
<evidence type="ECO:0000313" key="2">
    <source>
        <dbReference type="EMBL" id="OBR64087.1"/>
    </source>
</evidence>
<feature type="transmembrane region" description="Helical" evidence="1">
    <location>
        <begin position="136"/>
        <end position="154"/>
    </location>
</feature>
<name>A0A1A5YEU1_9BACL</name>